<evidence type="ECO:0008006" key="3">
    <source>
        <dbReference type="Google" id="ProtNLM"/>
    </source>
</evidence>
<dbReference type="Pfam" id="PF14305">
    <property type="entry name" value="ATPgrasp_TupA"/>
    <property type="match status" value="1"/>
</dbReference>
<protein>
    <recommendedName>
        <fullName evidence="3">ATP-grasp domain-containing protein</fullName>
    </recommendedName>
</protein>
<comment type="caution">
    <text evidence="1">The sequence shown here is derived from an EMBL/GenBank/DDBJ whole genome shotgun (WGS) entry which is preliminary data.</text>
</comment>
<reference evidence="1 2" key="1">
    <citation type="submission" date="2019-12" db="EMBL/GenBank/DDBJ databases">
        <authorList>
            <person name="Shi Y."/>
        </authorList>
    </citation>
    <scope>NUCLEOTIDE SEQUENCE [LARGE SCALE GENOMIC DNA]</scope>
    <source>
        <strain evidence="1 2">JCM 17929</strain>
    </source>
</reference>
<dbReference type="AlphaFoldDB" id="A0A6N8GPK7"/>
<sequence length="298" mass="34232">MTGKQRKPRALARQCGAAVYHGIERRLPPIPQRYFAYAVHLRRVPNLRNPRTFNEKISWRMLFDRRDLLAMSCDKIAMKSLAEQRASGLVRVPRVLWSGRDVGELAETSLPDHWVLKPNHRSGLVHFGHGPANIDRLRVETRGWVDEVKWRDGGEWAYSQADPVLLVEELVGAPGSPPLDYKFEVFDGKVQLLIVHLGRFDDLRGYLFDRNFNAVAAQDASEVLRESDIVTRPKNFGRMVEVAERIADGYDYLRVDLYDTGDDVWFGEITPYEGGGTQRFRPRSFDEFLGSYWTLPTL</sequence>
<proteinExistence type="predicted"/>
<organism evidence="1 2">
    <name type="scientific">Kocuria sediminis</name>
    <dbReference type="NCBI Taxonomy" id="1038857"/>
    <lineage>
        <taxon>Bacteria</taxon>
        <taxon>Bacillati</taxon>
        <taxon>Actinomycetota</taxon>
        <taxon>Actinomycetes</taxon>
        <taxon>Micrococcales</taxon>
        <taxon>Micrococcaceae</taxon>
        <taxon>Kocuria</taxon>
    </lineage>
</organism>
<dbReference type="Proteomes" id="UP000436989">
    <property type="component" value="Unassembled WGS sequence"/>
</dbReference>
<name>A0A6N8GPK7_9MICC</name>
<dbReference type="InterPro" id="IPR029465">
    <property type="entry name" value="ATPgrasp_TupA"/>
</dbReference>
<dbReference type="EMBL" id="WOGU01000032">
    <property type="protein sequence ID" value="MUN65001.1"/>
    <property type="molecule type" value="Genomic_DNA"/>
</dbReference>
<evidence type="ECO:0000313" key="2">
    <source>
        <dbReference type="Proteomes" id="UP000436989"/>
    </source>
</evidence>
<accession>A0A6N8GPK7</accession>
<gene>
    <name evidence="1" type="ORF">GMA12_17975</name>
</gene>
<dbReference type="RefSeq" id="WP_156270858.1">
    <property type="nucleotide sequence ID" value="NZ_WOGU01000032.1"/>
</dbReference>
<keyword evidence="2" id="KW-1185">Reference proteome</keyword>
<evidence type="ECO:0000313" key="1">
    <source>
        <dbReference type="EMBL" id="MUN65001.1"/>
    </source>
</evidence>